<dbReference type="PANTHER" id="PTHR13696">
    <property type="entry name" value="P-LOOP CONTAINING NUCLEOSIDE TRIPHOSPHATE HYDROLASE"/>
    <property type="match status" value="1"/>
</dbReference>
<dbReference type="SUPFAM" id="SSF52540">
    <property type="entry name" value="P-loop containing nucleoside triphosphate hydrolases"/>
    <property type="match status" value="1"/>
</dbReference>
<name>A0A951QG36_9CYAN</name>
<dbReference type="InterPro" id="IPR029464">
    <property type="entry name" value="HSDR_N"/>
</dbReference>
<evidence type="ECO:0000313" key="4">
    <source>
        <dbReference type="Proteomes" id="UP000757435"/>
    </source>
</evidence>
<dbReference type="PANTHER" id="PTHR13696:SF99">
    <property type="entry name" value="COBYRINIC ACID AC-DIAMIDE SYNTHASE"/>
    <property type="match status" value="1"/>
</dbReference>
<feature type="domain" description="AAA" evidence="2">
    <location>
        <begin position="210"/>
        <end position="385"/>
    </location>
</feature>
<dbReference type="Proteomes" id="UP000757435">
    <property type="component" value="Unassembled WGS sequence"/>
</dbReference>
<dbReference type="InterPro" id="IPR027417">
    <property type="entry name" value="P-loop_NTPase"/>
</dbReference>
<dbReference type="Pfam" id="PF13614">
    <property type="entry name" value="AAA_31"/>
    <property type="match status" value="1"/>
</dbReference>
<feature type="domain" description="Type I restriction enzyme R protein N-terminal" evidence="1">
    <location>
        <begin position="25"/>
        <end position="116"/>
    </location>
</feature>
<protein>
    <submittedName>
        <fullName evidence="3">AAA family ATPase</fullName>
    </submittedName>
</protein>
<dbReference type="InterPro" id="IPR025669">
    <property type="entry name" value="AAA_dom"/>
</dbReference>
<dbReference type="Gene3D" id="3.40.50.300">
    <property type="entry name" value="P-loop containing nucleotide triphosphate hydrolases"/>
    <property type="match status" value="1"/>
</dbReference>
<reference evidence="3" key="1">
    <citation type="submission" date="2021-05" db="EMBL/GenBank/DDBJ databases">
        <authorList>
            <person name="Pietrasiak N."/>
            <person name="Ward R."/>
            <person name="Stajich J.E."/>
            <person name="Kurbessoian T."/>
        </authorList>
    </citation>
    <scope>NUCLEOTIDE SEQUENCE</scope>
    <source>
        <strain evidence="3">UHER 2000/2452</strain>
    </source>
</reference>
<dbReference type="Pfam" id="PF13588">
    <property type="entry name" value="HSDR_N_2"/>
    <property type="match status" value="1"/>
</dbReference>
<dbReference type="CDD" id="cd02042">
    <property type="entry name" value="ParAB_family"/>
    <property type="match status" value="1"/>
</dbReference>
<accession>A0A951QG36</accession>
<dbReference type="AlphaFoldDB" id="A0A951QG36"/>
<evidence type="ECO:0000259" key="1">
    <source>
        <dbReference type="Pfam" id="PF13588"/>
    </source>
</evidence>
<proteinExistence type="predicted"/>
<dbReference type="EMBL" id="JAHHHD010000035">
    <property type="protein sequence ID" value="MBW4661359.1"/>
    <property type="molecule type" value="Genomic_DNA"/>
</dbReference>
<reference evidence="3" key="2">
    <citation type="journal article" date="2022" name="Microbiol. Resour. Announc.">
        <title>Metagenome Sequencing to Explore Phylogenomics of Terrestrial Cyanobacteria.</title>
        <authorList>
            <person name="Ward R.D."/>
            <person name="Stajich J.E."/>
            <person name="Johansen J.R."/>
            <person name="Huntemann M."/>
            <person name="Clum A."/>
            <person name="Foster B."/>
            <person name="Foster B."/>
            <person name="Roux S."/>
            <person name="Palaniappan K."/>
            <person name="Varghese N."/>
            <person name="Mukherjee S."/>
            <person name="Reddy T.B.K."/>
            <person name="Daum C."/>
            <person name="Copeland A."/>
            <person name="Chen I.A."/>
            <person name="Ivanova N.N."/>
            <person name="Kyrpides N.C."/>
            <person name="Shapiro N."/>
            <person name="Eloe-Fadrosh E.A."/>
            <person name="Pietrasiak N."/>
        </authorList>
    </citation>
    <scope>NUCLEOTIDE SEQUENCE</scope>
    <source>
        <strain evidence="3">UHER 2000/2452</strain>
    </source>
</reference>
<comment type="caution">
    <text evidence="3">The sequence shown here is derived from an EMBL/GenBank/DDBJ whole genome shotgun (WGS) entry which is preliminary data.</text>
</comment>
<sequence length="488" mass="55156">MPISPSDDSSNLKFLKSITPESSEAEVEHKIIVPLLQWLGYDSEDWRSQVSIGSSKLDFLIYPEEFKLHCPPFLVIEVKAPGKPINQNGWQINRYMRKVGAMLGLLTNGSSFQLLCRHQDRIVVIANYSVRELVENVKLFHHLLCKTTCLKVCNVILNNQQRINQKFLMRVAEAFGSQSIPALFEEQLELSPQPLQKQFNLVQRRSKSMIITVFNNKGGVGKTTLTINLAASLAQLGKRVLLIDIDAQANLSTGLGIDPLNDVELARKKDITHLLIDPRVKLEDVIYAKRWSRNDLQLDVIPSHIRLSRMENDLTQMVDSDRVLAKKLRNHDYDFVFIDPPPSFGKVNRISLMASNGILVPTQLSSYPIRALEYVLAQAQEIGAYKDDPLPILGVAISMYDQRSNSFNLSMLEKLKDILEKTAGGSQVNIFPEQTWIPRLNIVSQCPEKGYPIQEAEFDDHLSSQEREAAQKALERYDNLASHLVGSI</sequence>
<evidence type="ECO:0000259" key="2">
    <source>
        <dbReference type="Pfam" id="PF13614"/>
    </source>
</evidence>
<evidence type="ECO:0000313" key="3">
    <source>
        <dbReference type="EMBL" id="MBW4661359.1"/>
    </source>
</evidence>
<organism evidence="3 4">
    <name type="scientific">Drouetiella hepatica Uher 2000/2452</name>
    <dbReference type="NCBI Taxonomy" id="904376"/>
    <lineage>
        <taxon>Bacteria</taxon>
        <taxon>Bacillati</taxon>
        <taxon>Cyanobacteriota</taxon>
        <taxon>Cyanophyceae</taxon>
        <taxon>Oculatellales</taxon>
        <taxon>Oculatellaceae</taxon>
        <taxon>Drouetiella</taxon>
    </lineage>
</organism>
<gene>
    <name evidence="3" type="ORF">KME15_22015</name>
</gene>
<dbReference type="InterPro" id="IPR050678">
    <property type="entry name" value="DNA_Partitioning_ATPase"/>
</dbReference>